<evidence type="ECO:0000256" key="3">
    <source>
        <dbReference type="ARBA" id="ARBA00001971"/>
    </source>
</evidence>
<dbReference type="SUPFAM" id="SSF47384">
    <property type="entry name" value="Homodimeric domain of signal transducing histidine kinase"/>
    <property type="match status" value="1"/>
</dbReference>
<keyword evidence="9" id="KW-0479">Metal-binding</keyword>
<dbReference type="GO" id="GO:0070025">
    <property type="term" value="F:carbon monoxide binding"/>
    <property type="evidence" value="ECO:0007669"/>
    <property type="project" value="UniProtKB-ARBA"/>
</dbReference>
<gene>
    <name evidence="18" type="ORF">FHS22_006540</name>
</gene>
<dbReference type="InterPro" id="IPR036097">
    <property type="entry name" value="HisK_dim/P_sf"/>
</dbReference>
<reference evidence="18 19" key="1">
    <citation type="submission" date="2020-08" db="EMBL/GenBank/DDBJ databases">
        <title>Genomic Encyclopedia of Type Strains, Phase III (KMG-III): the genomes of soil and plant-associated and newly described type strains.</title>
        <authorList>
            <person name="Whitman W."/>
        </authorList>
    </citation>
    <scope>NUCLEOTIDE SEQUENCE [LARGE SCALE GENOMIC DNA]</scope>
    <source>
        <strain evidence="18 19">CECT 3303</strain>
    </source>
</reference>
<dbReference type="RefSeq" id="WP_377297673.1">
    <property type="nucleotide sequence ID" value="NZ_BAAAWZ010000004.1"/>
</dbReference>
<dbReference type="GO" id="GO:0070026">
    <property type="term" value="F:nitric oxide binding"/>
    <property type="evidence" value="ECO:0007669"/>
    <property type="project" value="UniProtKB-ARBA"/>
</dbReference>
<evidence type="ECO:0000256" key="5">
    <source>
        <dbReference type="ARBA" id="ARBA00012438"/>
    </source>
</evidence>
<evidence type="ECO:0000256" key="16">
    <source>
        <dbReference type="ARBA" id="ARBA00039401"/>
    </source>
</evidence>
<dbReference type="Gene3D" id="1.10.287.130">
    <property type="match status" value="1"/>
</dbReference>
<protein>
    <recommendedName>
        <fullName evidence="16">Sensor-like histidine kinase SenX3</fullName>
        <ecNumber evidence="5">2.7.13.3</ecNumber>
    </recommendedName>
</protein>
<evidence type="ECO:0000313" key="19">
    <source>
        <dbReference type="Proteomes" id="UP000562352"/>
    </source>
</evidence>
<evidence type="ECO:0000256" key="8">
    <source>
        <dbReference type="ARBA" id="ARBA00022679"/>
    </source>
</evidence>
<dbReference type="PANTHER" id="PTHR42878:SF7">
    <property type="entry name" value="SENSOR HISTIDINE KINASE GLRK"/>
    <property type="match status" value="1"/>
</dbReference>
<dbReference type="InterPro" id="IPR029016">
    <property type="entry name" value="GAF-like_dom_sf"/>
</dbReference>
<dbReference type="GO" id="GO:0000287">
    <property type="term" value="F:magnesium ion binding"/>
    <property type="evidence" value="ECO:0007669"/>
    <property type="project" value="UniProtKB-ARBA"/>
</dbReference>
<dbReference type="PANTHER" id="PTHR42878">
    <property type="entry name" value="TWO-COMPONENT HISTIDINE KINASE"/>
    <property type="match status" value="1"/>
</dbReference>
<comment type="cofactor">
    <cofactor evidence="2">
        <name>Mg(2+)</name>
        <dbReference type="ChEBI" id="CHEBI:18420"/>
    </cofactor>
</comment>
<dbReference type="PRINTS" id="PR00344">
    <property type="entry name" value="BCTRLSENSOR"/>
</dbReference>
<evidence type="ECO:0000256" key="13">
    <source>
        <dbReference type="ARBA" id="ARBA00022842"/>
    </source>
</evidence>
<evidence type="ECO:0000256" key="12">
    <source>
        <dbReference type="ARBA" id="ARBA00022840"/>
    </source>
</evidence>
<dbReference type="InterPro" id="IPR004358">
    <property type="entry name" value="Sig_transdc_His_kin-like_C"/>
</dbReference>
<dbReference type="InterPro" id="IPR005467">
    <property type="entry name" value="His_kinase_dom"/>
</dbReference>
<evidence type="ECO:0000256" key="11">
    <source>
        <dbReference type="ARBA" id="ARBA00022777"/>
    </source>
</evidence>
<keyword evidence="15" id="KW-0902">Two-component regulatory system</keyword>
<keyword evidence="13" id="KW-0460">Magnesium</keyword>
<comment type="catalytic activity">
    <reaction evidence="1">
        <text>ATP + protein L-histidine = ADP + protein N-phospho-L-histidine.</text>
        <dbReference type="EC" id="2.7.13.3"/>
    </reaction>
</comment>
<dbReference type="FunFam" id="3.30.450.40:FF:000052">
    <property type="entry name" value="Oxygen sensor histidine kinase response regulator DevS/DosS"/>
    <property type="match status" value="1"/>
</dbReference>
<evidence type="ECO:0000256" key="4">
    <source>
        <dbReference type="ARBA" id="ARBA00004236"/>
    </source>
</evidence>
<evidence type="ECO:0000256" key="1">
    <source>
        <dbReference type="ARBA" id="ARBA00000085"/>
    </source>
</evidence>
<evidence type="ECO:0000259" key="17">
    <source>
        <dbReference type="PROSITE" id="PS50109"/>
    </source>
</evidence>
<dbReference type="EMBL" id="JACHJJ010000030">
    <property type="protein sequence ID" value="MBB5967238.1"/>
    <property type="molecule type" value="Genomic_DNA"/>
</dbReference>
<dbReference type="InterPro" id="IPR003594">
    <property type="entry name" value="HATPase_dom"/>
</dbReference>
<evidence type="ECO:0000256" key="14">
    <source>
        <dbReference type="ARBA" id="ARBA00023004"/>
    </source>
</evidence>
<dbReference type="GO" id="GO:0005524">
    <property type="term" value="F:ATP binding"/>
    <property type="evidence" value="ECO:0007669"/>
    <property type="project" value="UniProtKB-KW"/>
</dbReference>
<dbReference type="CDD" id="cd00082">
    <property type="entry name" value="HisKA"/>
    <property type="match status" value="1"/>
</dbReference>
<evidence type="ECO:0000256" key="10">
    <source>
        <dbReference type="ARBA" id="ARBA00022741"/>
    </source>
</evidence>
<keyword evidence="8" id="KW-0808">Transferase</keyword>
<dbReference type="GO" id="GO:0007234">
    <property type="term" value="P:osmosensory signaling via phosphorelay pathway"/>
    <property type="evidence" value="ECO:0007669"/>
    <property type="project" value="TreeGrafter"/>
</dbReference>
<dbReference type="PROSITE" id="PS50109">
    <property type="entry name" value="HIS_KIN"/>
    <property type="match status" value="1"/>
</dbReference>
<sequence length="421" mass="44382">MRLDELLAELQNQLAAVLATRDRVHALLEAVIAVGSDLDLETVLRRIIEAATTLVEARYGALGVIGEGGTLERFIPVGMSAEEIARVDHWPHGEGLLGLLIKKPQRLRMDDLAAHPASYGFPAGHPPMRSFLGVPIRVRGEVFGNLYLTEKAGGGAFADEDEAVVVALATAAGVAIENARLYEQTRRREAELQVFAGVVAHDLKGPLAAVRGFTELAYEALAGQPDQKEPAEQLERALSASGRMGHLIDDLLAYASARDAALAPVRIDLSALADQIVEEHRSAIRATATASAPEPQVYIGPLPAVEADLSMIHQLLSNLIGNAIKYTPPGQAAHVDITGAPIGDGRVCVEIADRGIGIPPGEHQAIFAGFHRAATGYTGTGLGLAICQRIVERHGGTITAADNPGGGARFTLTLPAAENSP</sequence>
<keyword evidence="12" id="KW-0067">ATP-binding</keyword>
<dbReference type="InterPro" id="IPR003661">
    <property type="entry name" value="HisK_dim/P_dom"/>
</dbReference>
<dbReference type="Pfam" id="PF13185">
    <property type="entry name" value="GAF_2"/>
    <property type="match status" value="1"/>
</dbReference>
<keyword evidence="14" id="KW-0408">Iron</keyword>
<feature type="domain" description="Histidine kinase" evidence="17">
    <location>
        <begin position="198"/>
        <end position="418"/>
    </location>
</feature>
<keyword evidence="19" id="KW-1185">Reference proteome</keyword>
<name>A0A841DG14_PLAVE</name>
<comment type="caution">
    <text evidence="18">The sequence shown here is derived from an EMBL/GenBank/DDBJ whole genome shotgun (WGS) entry which is preliminary data.</text>
</comment>
<comment type="cofactor">
    <cofactor evidence="3">
        <name>heme</name>
        <dbReference type="ChEBI" id="CHEBI:30413"/>
    </cofactor>
</comment>
<dbReference type="EC" id="2.7.13.3" evidence="5"/>
<dbReference type="Pfam" id="PF02518">
    <property type="entry name" value="HATPase_c"/>
    <property type="match status" value="1"/>
</dbReference>
<dbReference type="SMART" id="SM00388">
    <property type="entry name" value="HisKA"/>
    <property type="match status" value="1"/>
</dbReference>
<dbReference type="GO" id="GO:0000155">
    <property type="term" value="F:phosphorelay sensor kinase activity"/>
    <property type="evidence" value="ECO:0007669"/>
    <property type="project" value="InterPro"/>
</dbReference>
<proteinExistence type="predicted"/>
<keyword evidence="11 18" id="KW-0418">Kinase</keyword>
<comment type="subcellular location">
    <subcellularLocation>
        <location evidence="4">Cell membrane</location>
    </subcellularLocation>
</comment>
<dbReference type="GO" id="GO:0020037">
    <property type="term" value="F:heme binding"/>
    <property type="evidence" value="ECO:0007669"/>
    <property type="project" value="UniProtKB-ARBA"/>
</dbReference>
<dbReference type="Gene3D" id="3.30.565.10">
    <property type="entry name" value="Histidine kinase-like ATPase, C-terminal domain"/>
    <property type="match status" value="1"/>
</dbReference>
<dbReference type="InterPro" id="IPR003018">
    <property type="entry name" value="GAF"/>
</dbReference>
<keyword evidence="6" id="KW-0963">Cytoplasm</keyword>
<evidence type="ECO:0000313" key="18">
    <source>
        <dbReference type="EMBL" id="MBB5967238.1"/>
    </source>
</evidence>
<dbReference type="Proteomes" id="UP000562352">
    <property type="component" value="Unassembled WGS sequence"/>
</dbReference>
<dbReference type="GO" id="GO:0005886">
    <property type="term" value="C:plasma membrane"/>
    <property type="evidence" value="ECO:0007669"/>
    <property type="project" value="UniProtKB-SubCell"/>
</dbReference>
<evidence type="ECO:0000256" key="2">
    <source>
        <dbReference type="ARBA" id="ARBA00001946"/>
    </source>
</evidence>
<evidence type="ECO:0000256" key="6">
    <source>
        <dbReference type="ARBA" id="ARBA00022490"/>
    </source>
</evidence>
<dbReference type="GO" id="GO:0070483">
    <property type="term" value="P:detection of hypoxia"/>
    <property type="evidence" value="ECO:0007669"/>
    <property type="project" value="UniProtKB-ARBA"/>
</dbReference>
<dbReference type="Gene3D" id="3.30.450.40">
    <property type="match status" value="1"/>
</dbReference>
<keyword evidence="10" id="KW-0547">Nucleotide-binding</keyword>
<dbReference type="SUPFAM" id="SSF55781">
    <property type="entry name" value="GAF domain-like"/>
    <property type="match status" value="1"/>
</dbReference>
<dbReference type="AlphaFoldDB" id="A0A841DG14"/>
<dbReference type="Pfam" id="PF00512">
    <property type="entry name" value="HisKA"/>
    <property type="match status" value="1"/>
</dbReference>
<dbReference type="InterPro" id="IPR050351">
    <property type="entry name" value="BphY/WalK/GraS-like"/>
</dbReference>
<dbReference type="GO" id="GO:0000156">
    <property type="term" value="F:phosphorelay response regulator activity"/>
    <property type="evidence" value="ECO:0007669"/>
    <property type="project" value="TreeGrafter"/>
</dbReference>
<evidence type="ECO:0000256" key="9">
    <source>
        <dbReference type="ARBA" id="ARBA00022723"/>
    </source>
</evidence>
<dbReference type="SMART" id="SM00387">
    <property type="entry name" value="HATPase_c"/>
    <property type="match status" value="1"/>
</dbReference>
<organism evidence="18 19">
    <name type="scientific">Planomonospora venezuelensis</name>
    <dbReference type="NCBI Taxonomy" id="1999"/>
    <lineage>
        <taxon>Bacteria</taxon>
        <taxon>Bacillati</taxon>
        <taxon>Actinomycetota</taxon>
        <taxon>Actinomycetes</taxon>
        <taxon>Streptosporangiales</taxon>
        <taxon>Streptosporangiaceae</taxon>
        <taxon>Planomonospora</taxon>
    </lineage>
</organism>
<dbReference type="SUPFAM" id="SSF55874">
    <property type="entry name" value="ATPase domain of HSP90 chaperone/DNA topoisomerase II/histidine kinase"/>
    <property type="match status" value="1"/>
</dbReference>
<evidence type="ECO:0000256" key="15">
    <source>
        <dbReference type="ARBA" id="ARBA00023012"/>
    </source>
</evidence>
<dbReference type="GO" id="GO:0019826">
    <property type="term" value="F:oxygen sensor activity"/>
    <property type="evidence" value="ECO:0007669"/>
    <property type="project" value="UniProtKB-ARBA"/>
</dbReference>
<keyword evidence="7" id="KW-0597">Phosphoprotein</keyword>
<dbReference type="GO" id="GO:0019825">
    <property type="term" value="F:oxygen binding"/>
    <property type="evidence" value="ECO:0007669"/>
    <property type="project" value="UniProtKB-ARBA"/>
</dbReference>
<dbReference type="InterPro" id="IPR036890">
    <property type="entry name" value="HATPase_C_sf"/>
</dbReference>
<dbReference type="SMART" id="SM00065">
    <property type="entry name" value="GAF"/>
    <property type="match status" value="1"/>
</dbReference>
<accession>A0A841DG14</accession>
<dbReference type="GO" id="GO:0030295">
    <property type="term" value="F:protein kinase activator activity"/>
    <property type="evidence" value="ECO:0007669"/>
    <property type="project" value="TreeGrafter"/>
</dbReference>
<evidence type="ECO:0000256" key="7">
    <source>
        <dbReference type="ARBA" id="ARBA00022553"/>
    </source>
</evidence>